<gene>
    <name evidence="3" type="ORF">DGI_0480</name>
</gene>
<dbReference type="AlphaFoldDB" id="T2G8C0"/>
<organism evidence="3 4">
    <name type="scientific">Megalodesulfovibrio gigas (strain ATCC 19364 / DSM 1382 / NCIMB 9332 / VKM B-1759)</name>
    <name type="common">Desulfovibrio gigas</name>
    <dbReference type="NCBI Taxonomy" id="1121448"/>
    <lineage>
        <taxon>Bacteria</taxon>
        <taxon>Pseudomonadati</taxon>
        <taxon>Thermodesulfobacteriota</taxon>
        <taxon>Desulfovibrionia</taxon>
        <taxon>Desulfovibrionales</taxon>
        <taxon>Desulfovibrionaceae</taxon>
        <taxon>Megalodesulfovibrio</taxon>
    </lineage>
</organism>
<name>T2G8C0_MEGG1</name>
<dbReference type="EMBL" id="CP006585">
    <property type="protein sequence ID" value="AGW12391.1"/>
    <property type="molecule type" value="Genomic_DNA"/>
</dbReference>
<reference evidence="3 4" key="1">
    <citation type="journal article" date="2013" name="J. Bacteriol.">
        <title>Roles of HynAB and Ech, the only two hydrogenases found in the model sulfate reducer Desulfovibrio gigas.</title>
        <authorList>
            <person name="Morais-Silva F.O."/>
            <person name="Santos C.I."/>
            <person name="Rodrigues R."/>
            <person name="Pereira I.A."/>
            <person name="Rodrigues-Pousada C."/>
        </authorList>
    </citation>
    <scope>NUCLEOTIDE SEQUENCE [LARGE SCALE GENOMIC DNA]</scope>
    <source>
        <strain evidence="4">ATCC 19364 / DSM 1382 / NCIMB 9332 / VKM B-1759</strain>
    </source>
</reference>
<dbReference type="InterPro" id="IPR027417">
    <property type="entry name" value="P-loop_NTPase"/>
</dbReference>
<feature type="domain" description="Putative endonuclease Z1" evidence="2">
    <location>
        <begin position="344"/>
        <end position="566"/>
    </location>
</feature>
<dbReference type="InterPro" id="IPR018310">
    <property type="entry name" value="Put_endonuclease_Z1-dom"/>
</dbReference>
<dbReference type="eggNOG" id="COG1100">
    <property type="taxonomic scope" value="Bacteria"/>
</dbReference>
<feature type="region of interest" description="Disordered" evidence="1">
    <location>
        <begin position="205"/>
        <end position="230"/>
    </location>
</feature>
<evidence type="ECO:0000313" key="4">
    <source>
        <dbReference type="Proteomes" id="UP000016587"/>
    </source>
</evidence>
<dbReference type="PATRIC" id="fig|1121448.10.peg.477"/>
<protein>
    <recommendedName>
        <fullName evidence="2">Putative endonuclease Z1 domain-containing protein</fullName>
    </recommendedName>
</protein>
<evidence type="ECO:0000313" key="3">
    <source>
        <dbReference type="EMBL" id="AGW12391.1"/>
    </source>
</evidence>
<dbReference type="HOGENOM" id="CLU_007800_1_0_7"/>
<dbReference type="KEGG" id="dgg:DGI_0480"/>
<dbReference type="RefSeq" id="WP_021759022.1">
    <property type="nucleotide sequence ID" value="NC_022444.1"/>
</dbReference>
<dbReference type="Proteomes" id="UP000016587">
    <property type="component" value="Chromosome"/>
</dbReference>
<dbReference type="STRING" id="1121448.DGI_0480"/>
<dbReference type="SUPFAM" id="SSF52540">
    <property type="entry name" value="P-loop containing nucleoside triphosphate hydrolases"/>
    <property type="match status" value="1"/>
</dbReference>
<evidence type="ECO:0000259" key="2">
    <source>
        <dbReference type="Pfam" id="PF10593"/>
    </source>
</evidence>
<feature type="compositionally biased region" description="Acidic residues" evidence="1">
    <location>
        <begin position="217"/>
        <end position="228"/>
    </location>
</feature>
<keyword evidence="4" id="KW-1185">Reference proteome</keyword>
<reference evidence="4" key="2">
    <citation type="submission" date="2013-07" db="EMBL/GenBank/DDBJ databases">
        <authorList>
            <person name="Morais-Silva F.O."/>
            <person name="Rezende A.M."/>
            <person name="Pimentel C."/>
            <person name="Resende D.M."/>
            <person name="Santos C.I."/>
            <person name="Clemente C."/>
            <person name="de Oliveira L.M."/>
            <person name="da Silva S.M."/>
            <person name="Costa D.A."/>
            <person name="Varela-Raposo A."/>
            <person name="Horacio E.C.A."/>
            <person name="Matos M."/>
            <person name="Flores O."/>
            <person name="Ruiz J.C."/>
            <person name="Rodrigues-Pousada C."/>
        </authorList>
    </citation>
    <scope>NUCLEOTIDE SEQUENCE [LARGE SCALE GENOMIC DNA]</scope>
    <source>
        <strain evidence="4">ATCC 19364 / DSM 1382 / NCIMB 9332 / VKM B-1759</strain>
    </source>
</reference>
<sequence length="794" mass="87973">MRTVRITGTVPSSRRWTDRIGAGEWYHWSRHERMLRTKPNWRPEQVDSVAAESLRILGKLPDPWREHPFQARGLVVGYVQSGKTANYTALAARAADAGYRIVIVLSGIHDSLRNQTQNRLERELTGHQDGGVGPAEIGREWIALTTPVSDFQNQDVRILQGTAPFLIVAKKHIRVLMKIDAWLQDAGRFLETMPVLVIDDEADQASINTGGNRDPGLWDDDEAEDDDSAPSRTNALIRSILGRAPMAAYVAYTATPFANILVNPSASDREFGIDLFPRDFVIQLPRPAGYTGTEELFGVSAQERDVLRIIPESDVRMLKGAPRRRRRSRSEIVVTGEEATLPASLTDALLAFCLAGAIRELRCRQDGRTLPAHTMLVHVSMRKDDQARVADLITEQIDLWRSALEQGQSLHGTMREAWVRQRPGIEPPDDDDVIINDAIAVLGRLAVSVLNSDTGEELDYEENPGRHLIAVGGNRLSRGLTLEGLTVSYFLRTASMCDTLLQMARWYGFRLGYEDLIRIWTTDGIARWFGELALVEQSMRDSIQALELAGRRPDQMAIRIRAHSDLLLTARNKSAMATSMWDSWSGDHPQTVLFPLDEPSRLQHNVEITDALLGRVAPSIAAHGGWMAHDVSPGIIAGYLSGYQVHDEAVAFRPADLARWILSRAANRELADWTVFVASPMDRRTVTLGSLELGLVERRRISSHSIGTLLDPRHEGVDLPEGPSAYRRPGGSLDAEAMRRARPVTRGLMIVYPLDPVPLGVADRVPAVIGLALSLPFTTDAGTEWVVNAGVADV</sequence>
<evidence type="ECO:0000256" key="1">
    <source>
        <dbReference type="SAM" id="MobiDB-lite"/>
    </source>
</evidence>
<dbReference type="Pfam" id="PF10593">
    <property type="entry name" value="Z1"/>
    <property type="match status" value="1"/>
</dbReference>
<accession>T2G8C0</accession>
<feature type="region of interest" description="Disordered" evidence="1">
    <location>
        <begin position="712"/>
        <end position="731"/>
    </location>
</feature>
<dbReference type="OrthoDB" id="436461at2"/>
<proteinExistence type="predicted"/>